<feature type="signal peptide" evidence="1">
    <location>
        <begin position="1"/>
        <end position="17"/>
    </location>
</feature>
<sequence>SVAVLALVSGLFTLVSAQTYPTITADDVSNSTREIWCDQQKGICPNLCQDQTHADPVNNDCWSEDLHYECVCVNNVRPNLSEYSLTIPYNLCLQGIQACADNCGNNQDCANLCFSGKQCGASGPRRVNSTTSTS</sequence>
<feature type="chain" id="PRO_5018157028" description="DUF7707 domain-containing protein" evidence="1">
    <location>
        <begin position="18"/>
        <end position="134"/>
    </location>
</feature>
<dbReference type="OrthoDB" id="2439692at2759"/>
<proteinExistence type="predicted"/>
<dbReference type="AlphaFoldDB" id="A0A3N4LWC7"/>
<gene>
    <name evidence="3" type="ORF">L211DRAFT_747173</name>
</gene>
<evidence type="ECO:0000259" key="2">
    <source>
        <dbReference type="Pfam" id="PF24808"/>
    </source>
</evidence>
<feature type="non-terminal residue" evidence="3">
    <location>
        <position position="1"/>
    </location>
</feature>
<dbReference type="InParanoid" id="A0A3N4LWC7"/>
<dbReference type="Pfam" id="PF24808">
    <property type="entry name" value="DUF7707"/>
    <property type="match status" value="1"/>
</dbReference>
<dbReference type="PANTHER" id="PTHR38118">
    <property type="entry name" value="ANCHORED CELL WALL PROTEIN 11-RELATED"/>
    <property type="match status" value="1"/>
</dbReference>
<dbReference type="Proteomes" id="UP000267821">
    <property type="component" value="Unassembled WGS sequence"/>
</dbReference>
<evidence type="ECO:0000256" key="1">
    <source>
        <dbReference type="SAM" id="SignalP"/>
    </source>
</evidence>
<evidence type="ECO:0000313" key="3">
    <source>
        <dbReference type="EMBL" id="RPB27187.1"/>
    </source>
</evidence>
<organism evidence="3 4">
    <name type="scientific">Terfezia boudieri ATCC MYA-4762</name>
    <dbReference type="NCBI Taxonomy" id="1051890"/>
    <lineage>
        <taxon>Eukaryota</taxon>
        <taxon>Fungi</taxon>
        <taxon>Dikarya</taxon>
        <taxon>Ascomycota</taxon>
        <taxon>Pezizomycotina</taxon>
        <taxon>Pezizomycetes</taxon>
        <taxon>Pezizales</taxon>
        <taxon>Pezizaceae</taxon>
        <taxon>Terfezia</taxon>
    </lineage>
</organism>
<keyword evidence="1" id="KW-0732">Signal</keyword>
<feature type="domain" description="DUF7707" evidence="2">
    <location>
        <begin position="22"/>
        <end position="122"/>
    </location>
</feature>
<accession>A0A3N4LWC7</accession>
<reference evidence="3 4" key="1">
    <citation type="journal article" date="2018" name="Nat. Ecol. Evol.">
        <title>Pezizomycetes genomes reveal the molecular basis of ectomycorrhizal truffle lifestyle.</title>
        <authorList>
            <person name="Murat C."/>
            <person name="Payen T."/>
            <person name="Noel B."/>
            <person name="Kuo A."/>
            <person name="Morin E."/>
            <person name="Chen J."/>
            <person name="Kohler A."/>
            <person name="Krizsan K."/>
            <person name="Balestrini R."/>
            <person name="Da Silva C."/>
            <person name="Montanini B."/>
            <person name="Hainaut M."/>
            <person name="Levati E."/>
            <person name="Barry K.W."/>
            <person name="Belfiori B."/>
            <person name="Cichocki N."/>
            <person name="Clum A."/>
            <person name="Dockter R.B."/>
            <person name="Fauchery L."/>
            <person name="Guy J."/>
            <person name="Iotti M."/>
            <person name="Le Tacon F."/>
            <person name="Lindquist E.A."/>
            <person name="Lipzen A."/>
            <person name="Malagnac F."/>
            <person name="Mello A."/>
            <person name="Molinier V."/>
            <person name="Miyauchi S."/>
            <person name="Poulain J."/>
            <person name="Riccioni C."/>
            <person name="Rubini A."/>
            <person name="Sitrit Y."/>
            <person name="Splivallo R."/>
            <person name="Traeger S."/>
            <person name="Wang M."/>
            <person name="Zifcakova L."/>
            <person name="Wipf D."/>
            <person name="Zambonelli A."/>
            <person name="Paolocci F."/>
            <person name="Nowrousian M."/>
            <person name="Ottonello S."/>
            <person name="Baldrian P."/>
            <person name="Spatafora J.W."/>
            <person name="Henrissat B."/>
            <person name="Nagy L.G."/>
            <person name="Aury J.M."/>
            <person name="Wincker P."/>
            <person name="Grigoriev I.V."/>
            <person name="Bonfante P."/>
            <person name="Martin F.M."/>
        </authorList>
    </citation>
    <scope>NUCLEOTIDE SEQUENCE [LARGE SCALE GENOMIC DNA]</scope>
    <source>
        <strain evidence="3 4">ATCC MYA-4762</strain>
    </source>
</reference>
<evidence type="ECO:0000313" key="4">
    <source>
        <dbReference type="Proteomes" id="UP000267821"/>
    </source>
</evidence>
<dbReference type="EMBL" id="ML121532">
    <property type="protein sequence ID" value="RPB27187.1"/>
    <property type="molecule type" value="Genomic_DNA"/>
</dbReference>
<feature type="non-terminal residue" evidence="3">
    <location>
        <position position="134"/>
    </location>
</feature>
<protein>
    <recommendedName>
        <fullName evidence="2">DUF7707 domain-containing protein</fullName>
    </recommendedName>
</protein>
<dbReference type="InterPro" id="IPR056124">
    <property type="entry name" value="DUF7707"/>
</dbReference>
<dbReference type="PANTHER" id="PTHR38118:SF2">
    <property type="entry name" value="CDP-ALCOHOL PHOSPHATIDYLTRANSFERASE PROTEIN"/>
    <property type="match status" value="1"/>
</dbReference>
<name>A0A3N4LWC7_9PEZI</name>
<keyword evidence="4" id="KW-1185">Reference proteome</keyword>